<dbReference type="AlphaFoldDB" id="A0A1G8ZR03"/>
<keyword evidence="2" id="KW-0808">Transferase</keyword>
<accession>A0A1G8ZR03</accession>
<dbReference type="Proteomes" id="UP000199155">
    <property type="component" value="Unassembled WGS sequence"/>
</dbReference>
<evidence type="ECO:0000313" key="2">
    <source>
        <dbReference type="EMBL" id="SDK16755.1"/>
    </source>
</evidence>
<dbReference type="OrthoDB" id="9786503at2"/>
<name>A0A1G8ZR03_9ACTN</name>
<keyword evidence="2" id="KW-0489">Methyltransferase</keyword>
<evidence type="ECO:0000259" key="1">
    <source>
        <dbReference type="Pfam" id="PF13649"/>
    </source>
</evidence>
<dbReference type="SUPFAM" id="SSF53335">
    <property type="entry name" value="S-adenosyl-L-methionine-dependent methyltransferases"/>
    <property type="match status" value="1"/>
</dbReference>
<dbReference type="GO" id="GO:0032259">
    <property type="term" value="P:methylation"/>
    <property type="evidence" value="ECO:0007669"/>
    <property type="project" value="UniProtKB-KW"/>
</dbReference>
<dbReference type="Gene3D" id="3.40.50.150">
    <property type="entry name" value="Vaccinia Virus protein VP39"/>
    <property type="match status" value="1"/>
</dbReference>
<dbReference type="InterPro" id="IPR029063">
    <property type="entry name" value="SAM-dependent_MTases_sf"/>
</dbReference>
<keyword evidence="3" id="KW-1185">Reference proteome</keyword>
<dbReference type="Pfam" id="PF13649">
    <property type="entry name" value="Methyltransf_25"/>
    <property type="match status" value="1"/>
</dbReference>
<evidence type="ECO:0000313" key="3">
    <source>
        <dbReference type="Proteomes" id="UP000199155"/>
    </source>
</evidence>
<proteinExistence type="predicted"/>
<dbReference type="EMBL" id="FNFF01000005">
    <property type="protein sequence ID" value="SDK16755.1"/>
    <property type="molecule type" value="Genomic_DNA"/>
</dbReference>
<gene>
    <name evidence="2" type="ORF">SAMN05421806_105104</name>
</gene>
<organism evidence="2 3">
    <name type="scientific">Streptomyces indicus</name>
    <dbReference type="NCBI Taxonomy" id="417292"/>
    <lineage>
        <taxon>Bacteria</taxon>
        <taxon>Bacillati</taxon>
        <taxon>Actinomycetota</taxon>
        <taxon>Actinomycetes</taxon>
        <taxon>Kitasatosporales</taxon>
        <taxon>Streptomycetaceae</taxon>
        <taxon>Streptomyces</taxon>
    </lineage>
</organism>
<dbReference type="CDD" id="cd02440">
    <property type="entry name" value="AdoMet_MTases"/>
    <property type="match status" value="1"/>
</dbReference>
<feature type="domain" description="Methyltransferase" evidence="1">
    <location>
        <begin position="52"/>
        <end position="145"/>
    </location>
</feature>
<dbReference type="GO" id="GO:0008168">
    <property type="term" value="F:methyltransferase activity"/>
    <property type="evidence" value="ECO:0007669"/>
    <property type="project" value="UniProtKB-KW"/>
</dbReference>
<dbReference type="RefSeq" id="WP_093610208.1">
    <property type="nucleotide sequence ID" value="NZ_FNFF01000005.1"/>
</dbReference>
<dbReference type="PANTHER" id="PTHR42912">
    <property type="entry name" value="METHYLTRANSFERASE"/>
    <property type="match status" value="1"/>
</dbReference>
<dbReference type="InterPro" id="IPR050508">
    <property type="entry name" value="Methyltransf_Superfamily"/>
</dbReference>
<dbReference type="STRING" id="417292.SAMN05421806_105104"/>
<protein>
    <submittedName>
        <fullName evidence="2">Methyltransferase domain-containing protein</fullName>
    </submittedName>
</protein>
<sequence>MTETTPTTTGTDEPSAQEFWDGRYRQSEKLFSGRPNLELVEESADLTPGRALDLGCGEGGDAIWLARQGWQVTATDVSAVALERAARHAREAGVAERIDFQRHDLATSFPSGSFDLVSAHFLQSLIALPRDAILRTAAAAVAPGGTLLVVDHAGWPSWEPGPHPEVHFPTTQEVLAGLQLAPCQWEVRTERLYDHEVTLADGRVRTRANNILKVRRLTA</sequence>
<reference evidence="2 3" key="1">
    <citation type="submission" date="2016-10" db="EMBL/GenBank/DDBJ databases">
        <authorList>
            <person name="de Groot N.N."/>
        </authorList>
    </citation>
    <scope>NUCLEOTIDE SEQUENCE [LARGE SCALE GENOMIC DNA]</scope>
    <source>
        <strain evidence="2 3">CGMCC 4.5727</strain>
    </source>
</reference>
<dbReference type="InterPro" id="IPR041698">
    <property type="entry name" value="Methyltransf_25"/>
</dbReference>